<keyword evidence="2 4" id="KW-0472">Membrane</keyword>
<evidence type="ECO:0000256" key="5">
    <source>
        <dbReference type="SAM" id="SignalP"/>
    </source>
</evidence>
<dbReference type="InterPro" id="IPR036942">
    <property type="entry name" value="Beta-barrel_TonB_sf"/>
</dbReference>
<dbReference type="GO" id="GO:0009279">
    <property type="term" value="C:cell outer membrane"/>
    <property type="evidence" value="ECO:0007669"/>
    <property type="project" value="UniProtKB-SubCell"/>
</dbReference>
<dbReference type="STRING" id="1224947.SAMN05216480_101374"/>
<proteinExistence type="inferred from homology"/>
<dbReference type="SUPFAM" id="SSF56935">
    <property type="entry name" value="Porins"/>
    <property type="match status" value="1"/>
</dbReference>
<dbReference type="Pfam" id="PF07715">
    <property type="entry name" value="Plug"/>
    <property type="match status" value="1"/>
</dbReference>
<keyword evidence="4" id="KW-0798">TonB box</keyword>
<dbReference type="Gene3D" id="2.60.40.1120">
    <property type="entry name" value="Carboxypeptidase-like, regulatory domain"/>
    <property type="match status" value="1"/>
</dbReference>
<dbReference type="InterPro" id="IPR000531">
    <property type="entry name" value="Beta-barrel_TonB"/>
</dbReference>
<accession>A0A1I7EXB6</accession>
<dbReference type="Pfam" id="PF00593">
    <property type="entry name" value="TonB_dep_Rec_b-barrel"/>
    <property type="match status" value="1"/>
</dbReference>
<feature type="signal peptide" evidence="5">
    <location>
        <begin position="1"/>
        <end position="20"/>
    </location>
</feature>
<dbReference type="InterPro" id="IPR008969">
    <property type="entry name" value="CarboxyPept-like_regulatory"/>
</dbReference>
<dbReference type="Gene3D" id="2.40.170.20">
    <property type="entry name" value="TonB-dependent receptor, beta-barrel domain"/>
    <property type="match status" value="1"/>
</dbReference>
<feature type="domain" description="TonB-dependent receptor plug" evidence="7">
    <location>
        <begin position="138"/>
        <end position="229"/>
    </location>
</feature>
<dbReference type="OrthoDB" id="9768470at2"/>
<evidence type="ECO:0000313" key="8">
    <source>
        <dbReference type="EMBL" id="SFU28519.1"/>
    </source>
</evidence>
<keyword evidence="9" id="KW-1185">Reference proteome</keyword>
<dbReference type="InterPro" id="IPR037066">
    <property type="entry name" value="Plug_dom_sf"/>
</dbReference>
<evidence type="ECO:0000256" key="4">
    <source>
        <dbReference type="RuleBase" id="RU003357"/>
    </source>
</evidence>
<comment type="subcellular location">
    <subcellularLocation>
        <location evidence="1 4">Cell outer membrane</location>
    </subcellularLocation>
</comment>
<dbReference type="EMBL" id="FPBK01000001">
    <property type="protein sequence ID" value="SFU28519.1"/>
    <property type="molecule type" value="Genomic_DNA"/>
</dbReference>
<dbReference type="AlphaFoldDB" id="A0A1I7EXB6"/>
<dbReference type="PANTHER" id="PTHR40980">
    <property type="entry name" value="PLUG DOMAIN-CONTAINING PROTEIN"/>
    <property type="match status" value="1"/>
</dbReference>
<dbReference type="PANTHER" id="PTHR40980:SF4">
    <property type="entry name" value="TONB-DEPENDENT RECEPTOR-LIKE BETA-BARREL DOMAIN-CONTAINING PROTEIN"/>
    <property type="match status" value="1"/>
</dbReference>
<dbReference type="Pfam" id="PF13715">
    <property type="entry name" value="CarbopepD_reg_2"/>
    <property type="match status" value="1"/>
</dbReference>
<organism evidence="8 9">
    <name type="scientific">Pustulibacterium marinum</name>
    <dbReference type="NCBI Taxonomy" id="1224947"/>
    <lineage>
        <taxon>Bacteria</taxon>
        <taxon>Pseudomonadati</taxon>
        <taxon>Bacteroidota</taxon>
        <taxon>Flavobacteriia</taxon>
        <taxon>Flavobacteriales</taxon>
        <taxon>Flavobacteriaceae</taxon>
        <taxon>Pustulibacterium</taxon>
    </lineage>
</organism>
<dbReference type="InterPro" id="IPR012910">
    <property type="entry name" value="Plug_dom"/>
</dbReference>
<evidence type="ECO:0000256" key="2">
    <source>
        <dbReference type="ARBA" id="ARBA00023136"/>
    </source>
</evidence>
<evidence type="ECO:0000259" key="7">
    <source>
        <dbReference type="Pfam" id="PF07715"/>
    </source>
</evidence>
<dbReference type="RefSeq" id="WP_093022201.1">
    <property type="nucleotide sequence ID" value="NZ_FPBK01000001.1"/>
</dbReference>
<evidence type="ECO:0000256" key="3">
    <source>
        <dbReference type="ARBA" id="ARBA00023237"/>
    </source>
</evidence>
<feature type="chain" id="PRO_5011550645" evidence="5">
    <location>
        <begin position="21"/>
        <end position="941"/>
    </location>
</feature>
<comment type="similarity">
    <text evidence="4">Belongs to the TonB-dependent receptor family.</text>
</comment>
<gene>
    <name evidence="8" type="ORF">SAMN05216480_101374</name>
</gene>
<dbReference type="SUPFAM" id="SSF49464">
    <property type="entry name" value="Carboxypeptidase regulatory domain-like"/>
    <property type="match status" value="1"/>
</dbReference>
<keyword evidence="3" id="KW-0998">Cell outer membrane</keyword>
<dbReference type="Proteomes" id="UP000199138">
    <property type="component" value="Unassembled WGS sequence"/>
</dbReference>
<dbReference type="Gene3D" id="2.170.130.10">
    <property type="entry name" value="TonB-dependent receptor, plug domain"/>
    <property type="match status" value="1"/>
</dbReference>
<keyword evidence="5" id="KW-0732">Signal</keyword>
<evidence type="ECO:0000256" key="1">
    <source>
        <dbReference type="ARBA" id="ARBA00004442"/>
    </source>
</evidence>
<evidence type="ECO:0000259" key="6">
    <source>
        <dbReference type="Pfam" id="PF00593"/>
    </source>
</evidence>
<sequence length="941" mass="104573">MFKKYLFLLAIIALPQFMSAQLGKVTGKIMDGEFNDILPYANVVIKGDANGATSDFDGVYSLDVEPGTYTLVFSFVGYETKEITGVVVEANKATEINVTLNPASAMLDEVVITTSVRKNTEASVLNIQKKSVTLMDGLSLEGIKKTGASSIASAIKTVPGVSVQGGKYVYVRGLGDRYTKSILNGMDIPGLDPDKNTVQMDIFPTSILENIIVTKSASADLPADFTGGVVNIITKDFPSQKHQSISMSLGYNPDMHLNSDYLSYDGGATDFLGFDDGTRDIPISLTPNTNLPRPTSYNNPQDVVILTRAFNSNLAAKKTTSLPNFGIGYSYGNQFNVGENKLGLIASIDYKNKTTFYDNFENGIYLKWSESDLYDLRSDRLRTGASAQNTVLLSGLAGLSYKTEKSKYKFNVLHIQNGEDNAAVYTQTTNVSNRVDAIKNYLEYNQRSITNLLLSGKHVSEDTSFTTEWNISPTFTSVQDKDARQTTFIDNGDGTYQISSDAGYPARIWRDLTETDLIGKLDFTKSHTLFDRKSNLKFGGLYSYKKRDYLISTFYTNFTANFNTEIFNGNPDAILADENIWTPENQSGSYFRASYQDVNDFEANQNTAAAYISDEFSFSESLKAVIGLRAEYYTTFFTGTGTNDTYFNNEKVIDVLDLFPSANLIYSVNDKSNVRASYYRTTARPSFKEKSSVQIRDLLTGLMFLGNLDLDPSYMNNFDLRYEFFGNNAQMFAISGFYKDFKNPIEIVAYDQTVPDQITPRNSESASVVGIELEARKNLGFITKGLENLSLNVNVSVMDSKLKMADQEYSARTSFLKDGESVDRNRSLQGQSPYLINTGLNYNNSDLGLVTGVFYNVQGKTLEVVGSAGLIPDVYSVPFNSLNFNFSKTLDKEQKSKITLKIENILGDDRESEYESYRAENQNFSFRSPGTTFNLGYSLSF</sequence>
<evidence type="ECO:0000313" key="9">
    <source>
        <dbReference type="Proteomes" id="UP000199138"/>
    </source>
</evidence>
<reference evidence="8 9" key="1">
    <citation type="submission" date="2016-10" db="EMBL/GenBank/DDBJ databases">
        <authorList>
            <person name="de Groot N.N."/>
        </authorList>
    </citation>
    <scope>NUCLEOTIDE SEQUENCE [LARGE SCALE GENOMIC DNA]</scope>
    <source>
        <strain evidence="8 9">CGMCC 1.12333</strain>
    </source>
</reference>
<feature type="domain" description="TonB-dependent receptor-like beta-barrel" evidence="6">
    <location>
        <begin position="456"/>
        <end position="904"/>
    </location>
</feature>
<name>A0A1I7EXB6_9FLAO</name>
<keyword evidence="8" id="KW-0675">Receptor</keyword>
<protein>
    <submittedName>
        <fullName evidence="8">TonB-dependent receptor</fullName>
    </submittedName>
</protein>